<dbReference type="Pfam" id="PF00561">
    <property type="entry name" value="Abhydrolase_1"/>
    <property type="match status" value="1"/>
</dbReference>
<evidence type="ECO:0000313" key="3">
    <source>
        <dbReference type="Proteomes" id="UP000799539"/>
    </source>
</evidence>
<dbReference type="Proteomes" id="UP000799539">
    <property type="component" value="Unassembled WGS sequence"/>
</dbReference>
<proteinExistence type="predicted"/>
<dbReference type="Gene3D" id="3.40.50.1820">
    <property type="entry name" value="alpha/beta hydrolase"/>
    <property type="match status" value="1"/>
</dbReference>
<reference evidence="2" key="1">
    <citation type="journal article" date="2020" name="Stud. Mycol.">
        <title>101 Dothideomycetes genomes: a test case for predicting lifestyles and emergence of pathogens.</title>
        <authorList>
            <person name="Haridas S."/>
            <person name="Albert R."/>
            <person name="Binder M."/>
            <person name="Bloem J."/>
            <person name="Labutti K."/>
            <person name="Salamov A."/>
            <person name="Andreopoulos B."/>
            <person name="Baker S."/>
            <person name="Barry K."/>
            <person name="Bills G."/>
            <person name="Bluhm B."/>
            <person name="Cannon C."/>
            <person name="Castanera R."/>
            <person name="Culley D."/>
            <person name="Daum C."/>
            <person name="Ezra D."/>
            <person name="Gonzalez J."/>
            <person name="Henrissat B."/>
            <person name="Kuo A."/>
            <person name="Liang C."/>
            <person name="Lipzen A."/>
            <person name="Lutzoni F."/>
            <person name="Magnuson J."/>
            <person name="Mondo S."/>
            <person name="Nolan M."/>
            <person name="Ohm R."/>
            <person name="Pangilinan J."/>
            <person name="Park H.-J."/>
            <person name="Ramirez L."/>
            <person name="Alfaro M."/>
            <person name="Sun H."/>
            <person name="Tritt A."/>
            <person name="Yoshinaga Y."/>
            <person name="Zwiers L.-H."/>
            <person name="Turgeon B."/>
            <person name="Goodwin S."/>
            <person name="Spatafora J."/>
            <person name="Crous P."/>
            <person name="Grigoriev I."/>
        </authorList>
    </citation>
    <scope>NUCLEOTIDE SEQUENCE</scope>
    <source>
        <strain evidence="2">SCOH1-5</strain>
    </source>
</reference>
<dbReference type="PRINTS" id="PR00111">
    <property type="entry name" value="ABHYDROLASE"/>
</dbReference>
<dbReference type="PRINTS" id="PR00412">
    <property type="entry name" value="EPOXHYDRLASE"/>
</dbReference>
<dbReference type="OrthoDB" id="284184at2759"/>
<dbReference type="InterPro" id="IPR000639">
    <property type="entry name" value="Epox_hydrolase-like"/>
</dbReference>
<dbReference type="PANTHER" id="PTHR43798:SF33">
    <property type="entry name" value="HYDROLASE, PUTATIVE (AFU_ORTHOLOGUE AFUA_2G14860)-RELATED"/>
    <property type="match status" value="1"/>
</dbReference>
<dbReference type="InterPro" id="IPR000073">
    <property type="entry name" value="AB_hydrolase_1"/>
</dbReference>
<organism evidence="2 3">
    <name type="scientific">Cercospora zeae-maydis SCOH1-5</name>
    <dbReference type="NCBI Taxonomy" id="717836"/>
    <lineage>
        <taxon>Eukaryota</taxon>
        <taxon>Fungi</taxon>
        <taxon>Dikarya</taxon>
        <taxon>Ascomycota</taxon>
        <taxon>Pezizomycotina</taxon>
        <taxon>Dothideomycetes</taxon>
        <taxon>Dothideomycetidae</taxon>
        <taxon>Mycosphaerellales</taxon>
        <taxon>Mycosphaerellaceae</taxon>
        <taxon>Cercospora</taxon>
    </lineage>
</organism>
<protein>
    <recommendedName>
        <fullName evidence="1">AB hydrolase-1 domain-containing protein</fullName>
    </recommendedName>
</protein>
<dbReference type="AlphaFoldDB" id="A0A6A6FQR1"/>
<accession>A0A6A6FQR1</accession>
<dbReference type="GO" id="GO:0016020">
    <property type="term" value="C:membrane"/>
    <property type="evidence" value="ECO:0007669"/>
    <property type="project" value="TreeGrafter"/>
</dbReference>
<dbReference type="GO" id="GO:0047372">
    <property type="term" value="F:monoacylglycerol lipase activity"/>
    <property type="evidence" value="ECO:0007669"/>
    <property type="project" value="TreeGrafter"/>
</dbReference>
<dbReference type="PANTHER" id="PTHR43798">
    <property type="entry name" value="MONOACYLGLYCEROL LIPASE"/>
    <property type="match status" value="1"/>
</dbReference>
<gene>
    <name evidence="2" type="ORF">CERZMDRAFT_34861</name>
</gene>
<evidence type="ECO:0000313" key="2">
    <source>
        <dbReference type="EMBL" id="KAF2215719.1"/>
    </source>
</evidence>
<feature type="domain" description="AB hydrolase-1" evidence="1">
    <location>
        <begin position="29"/>
        <end position="317"/>
    </location>
</feature>
<dbReference type="EMBL" id="ML992665">
    <property type="protein sequence ID" value="KAF2215719.1"/>
    <property type="molecule type" value="Genomic_DNA"/>
</dbReference>
<name>A0A6A6FQR1_9PEZI</name>
<dbReference type="SUPFAM" id="SSF53474">
    <property type="entry name" value="alpha/beta-Hydrolases"/>
    <property type="match status" value="1"/>
</dbReference>
<dbReference type="InterPro" id="IPR029058">
    <property type="entry name" value="AB_hydrolase_fold"/>
</dbReference>
<evidence type="ECO:0000259" key="1">
    <source>
        <dbReference type="Pfam" id="PF00561"/>
    </source>
</evidence>
<sequence length="332" mass="37087">MNHLQQKSHQAPSGVKYNYYTSAAQPSKPTILLCHGCPDSSALWTDLTRNHLVAHGFGVVVPDLIGYGLSDKPHDVKCYAMDRISTDLISILDAEDLTQVLTLGHDFGALVSSKLLTYHPERISGLITLGTTHVPPSRERFEFDKIREMQERVQGYCSGWYFPLFTSDTGYEVMDAHVDRMFTALHGGGERMKEVCCYPDAFEKWLKDGGSDGTETVLPYAASDEFRKQWIGRLERDGFRAPMLWYKAVVSSLTLQSDRNALEAGNLVVRAPYLFIAALKDPLAPAVAIEGLKAHGLLPDVTVKQVDASHWLMLEKPQEIGEAIVGWLMERF</sequence>
<keyword evidence="3" id="KW-1185">Reference proteome</keyword>
<dbReference type="InterPro" id="IPR050266">
    <property type="entry name" value="AB_hydrolase_sf"/>
</dbReference>
<dbReference type="GO" id="GO:0046464">
    <property type="term" value="P:acylglycerol catabolic process"/>
    <property type="evidence" value="ECO:0007669"/>
    <property type="project" value="TreeGrafter"/>
</dbReference>